<dbReference type="Gene3D" id="2.60.290.11">
    <property type="entry name" value="TM1070-like"/>
    <property type="match status" value="3"/>
</dbReference>
<dbReference type="InterPro" id="IPR036698">
    <property type="entry name" value="TM1070-like_sf"/>
</dbReference>
<comment type="caution">
    <text evidence="1">The sequence shown here is derived from an EMBL/GenBank/DDBJ whole genome shotgun (WGS) entry which is preliminary data.</text>
</comment>
<name>A0A1F2WQ68_9ACTN</name>
<dbReference type="AlphaFoldDB" id="A0A1F2WQ68"/>
<evidence type="ECO:0000313" key="1">
    <source>
        <dbReference type="EMBL" id="OFW58979.1"/>
    </source>
</evidence>
<dbReference type="InterPro" id="IPR043777">
    <property type="entry name" value="DUF5719"/>
</dbReference>
<sequence length="878" mass="93936">MKTMVLLRPRETGPNPVRLIIAAVSIFCIGLLIMISPPVLASVHSADTIDSWQEDAGGGFGNPDNFMVWPMVDYGGSLYAGIGNENGCEVRVRSGSIWNAVPGSAAGFGNANNMAILSMRVYNGRLYAGTINYAQGCEVWSYDGADWTELIGGGVVGPGFGNPKNIAAFSMEVHAGRLYVGTFNLDVGWIYVTSQGAQIWSYDGANPWQQAVTGGFDDPSNYAVTSLKEYNGTLYAGTLCVRADLALDVWTGNADVTLTSLGCQLWSRGTSSWSKVAGGGFARVDNAAVTSMQAYGGKLVIGTSSGNATISVTFNPSFRITGFSWRSAGLGVYGYNGGNVSAIKEGGLEDTKDFGILSMITTPIDGKDFLLAAVGRAISDTTLVGYIAAYDGGTWLRASEDGMGNSNNTLITSLETLNGEIYAGTLNSEEGCEIWRVDPTEPTEPLGTSTFYFAEGYTGGGFQEYLSIGNPTEQPAIAAITYMFKGGGTQPQTVSIPPNSRSTVDVNAAVGADKEVSAKVESEQEIVVERPMYFNYQNKWTGGHDAVGATAPSSTWYFAEGYTGAGFDEWVCVLNPADTAADLTFFFQTQEAGEKVITGLSVPPNSRQTFKANDLLGGTPYQTSLKLASSQLVVAERPIYFDYTGKGNWHWNGGHCVVGTTGLAKNYYFAEGTTRSGFEEWLTLQNPGSENLTVDAFYQLGPGQGDPVMKSYPLPAASRQTVFVPDEVGTDKDVSVYLSCFSPFLAERPMYFNYGFGDVHATGGHCVIGAASTGDDWFLAEGFTGSGFNEWLCLQNPGDSDAVCEITYYTQESGALPVKQVTVPARTRKTIMVNQDAGSNYQLSTRVRVTSGPSIVVERPMYFVFRGWDGGHDVVGFL</sequence>
<reference evidence="1 2" key="1">
    <citation type="journal article" date="2016" name="Nat. Commun.">
        <title>Thousands of microbial genomes shed light on interconnected biogeochemical processes in an aquifer system.</title>
        <authorList>
            <person name="Anantharaman K."/>
            <person name="Brown C.T."/>
            <person name="Hug L.A."/>
            <person name="Sharon I."/>
            <person name="Castelle C.J."/>
            <person name="Probst A.J."/>
            <person name="Thomas B.C."/>
            <person name="Singh A."/>
            <person name="Wilkins M.J."/>
            <person name="Karaoz U."/>
            <person name="Brodie E.L."/>
            <person name="Williams K.H."/>
            <person name="Hubbard S.S."/>
            <person name="Banfield J.F."/>
        </authorList>
    </citation>
    <scope>NUCLEOTIDE SEQUENCE [LARGE SCALE GENOMIC DNA]</scope>
</reference>
<dbReference type="STRING" id="1797197.A2Y75_00380"/>
<gene>
    <name evidence="1" type="ORF">A2Y75_00380</name>
</gene>
<accession>A0A1F2WQ68</accession>
<proteinExistence type="predicted"/>
<organism evidence="1 2">
    <name type="scientific">Candidatus Solincola sediminis</name>
    <dbReference type="NCBI Taxonomy" id="1797199"/>
    <lineage>
        <taxon>Bacteria</taxon>
        <taxon>Bacillati</taxon>
        <taxon>Actinomycetota</taxon>
        <taxon>Candidatus Geothermincolia</taxon>
        <taxon>Candidatus Geothermincolales</taxon>
        <taxon>Candidatus Geothermincolaceae</taxon>
        <taxon>Candidatus Solincola</taxon>
    </lineage>
</organism>
<dbReference type="Pfam" id="PF18986">
    <property type="entry name" value="DUF5719"/>
    <property type="match status" value="1"/>
</dbReference>
<dbReference type="Proteomes" id="UP000177876">
    <property type="component" value="Unassembled WGS sequence"/>
</dbReference>
<protein>
    <submittedName>
        <fullName evidence="1">Uncharacterized protein</fullName>
    </submittedName>
</protein>
<dbReference type="EMBL" id="MELK01000019">
    <property type="protein sequence ID" value="OFW58979.1"/>
    <property type="molecule type" value="Genomic_DNA"/>
</dbReference>
<evidence type="ECO:0000313" key="2">
    <source>
        <dbReference type="Proteomes" id="UP000177876"/>
    </source>
</evidence>